<evidence type="ECO:0000259" key="4">
    <source>
        <dbReference type="Pfam" id="PF26449"/>
    </source>
</evidence>
<protein>
    <recommendedName>
        <fullName evidence="7">Type IV secretion system coupling protein TraD DNA-binding domain-containing protein</fullName>
    </recommendedName>
</protein>
<feature type="transmembrane region" description="Helical" evidence="1">
    <location>
        <begin position="255"/>
        <end position="276"/>
    </location>
</feature>
<dbReference type="AlphaFoldDB" id="A0A0G0FKQ6"/>
<organism evidence="5 6">
    <name type="scientific">Berkelbacteria bacterium GW2011_GWA1_36_9</name>
    <dbReference type="NCBI Taxonomy" id="1618331"/>
    <lineage>
        <taxon>Bacteria</taxon>
        <taxon>Candidatus Berkelbacteria</taxon>
    </lineage>
</organism>
<dbReference type="EMBL" id="LBSM01000005">
    <property type="protein sequence ID" value="KKQ18387.1"/>
    <property type="molecule type" value="Genomic_DNA"/>
</dbReference>
<dbReference type="InterPro" id="IPR002789">
    <property type="entry name" value="HerA_central"/>
</dbReference>
<name>A0A0G0FKQ6_9BACT</name>
<evidence type="ECO:0000256" key="1">
    <source>
        <dbReference type="SAM" id="Phobius"/>
    </source>
</evidence>
<evidence type="ECO:0000259" key="2">
    <source>
        <dbReference type="Pfam" id="PF01935"/>
    </source>
</evidence>
<dbReference type="InterPro" id="IPR058441">
    <property type="entry name" value="DUF8128"/>
</dbReference>
<evidence type="ECO:0000313" key="6">
    <source>
        <dbReference type="Proteomes" id="UP000034508"/>
    </source>
</evidence>
<dbReference type="PANTHER" id="PTHR30121">
    <property type="entry name" value="UNCHARACTERIZED PROTEIN YJGR-RELATED"/>
    <property type="match status" value="1"/>
</dbReference>
<dbReference type="CDD" id="cd01127">
    <property type="entry name" value="TrwB_TraG_TraD_VirD4"/>
    <property type="match status" value="1"/>
</dbReference>
<keyword evidence="1" id="KW-1133">Transmembrane helix</keyword>
<dbReference type="Pfam" id="PF01935">
    <property type="entry name" value="DUF87"/>
    <property type="match status" value="1"/>
</dbReference>
<dbReference type="Gene3D" id="3.40.50.300">
    <property type="entry name" value="P-loop containing nucleotide triphosphate hydrolases"/>
    <property type="match status" value="2"/>
</dbReference>
<dbReference type="PANTHER" id="PTHR30121:SF6">
    <property type="entry name" value="SLR6007 PROTEIN"/>
    <property type="match status" value="1"/>
</dbReference>
<comment type="caution">
    <text evidence="5">The sequence shown here is derived from an EMBL/GenBank/DDBJ whole genome shotgun (WGS) entry which is preliminary data.</text>
</comment>
<feature type="domain" description="DUF8128" evidence="4">
    <location>
        <begin position="75"/>
        <end position="407"/>
    </location>
</feature>
<proteinExistence type="predicted"/>
<dbReference type="SUPFAM" id="SSF52540">
    <property type="entry name" value="P-loop containing nucleoside triphosphate hydrolases"/>
    <property type="match status" value="1"/>
</dbReference>
<keyword evidence="1" id="KW-0472">Membrane</keyword>
<feature type="domain" description="Helicase HerA central" evidence="2">
    <location>
        <begin position="447"/>
        <end position="651"/>
    </location>
</feature>
<feature type="domain" description="TraD/TraG TraM recognition site" evidence="3">
    <location>
        <begin position="713"/>
        <end position="778"/>
    </location>
</feature>
<dbReference type="InterPro" id="IPR051162">
    <property type="entry name" value="T4SS_component"/>
</dbReference>
<dbReference type="InterPro" id="IPR027417">
    <property type="entry name" value="P-loop_NTPase"/>
</dbReference>
<evidence type="ECO:0000259" key="3">
    <source>
        <dbReference type="Pfam" id="PF12696"/>
    </source>
</evidence>
<dbReference type="Pfam" id="PF12696">
    <property type="entry name" value="TraG-D_C"/>
    <property type="match status" value="1"/>
</dbReference>
<dbReference type="Pfam" id="PF26449">
    <property type="entry name" value="DUF8128"/>
    <property type="match status" value="1"/>
</dbReference>
<accession>A0A0G0FKQ6</accession>
<dbReference type="PATRIC" id="fig|1618331.3.peg.390"/>
<reference evidence="5 6" key="1">
    <citation type="journal article" date="2015" name="Nature">
        <title>rRNA introns, odd ribosomes, and small enigmatic genomes across a large radiation of phyla.</title>
        <authorList>
            <person name="Brown C.T."/>
            <person name="Hug L.A."/>
            <person name="Thomas B.C."/>
            <person name="Sharon I."/>
            <person name="Castelle C.J."/>
            <person name="Singh A."/>
            <person name="Wilkins M.J."/>
            <person name="Williams K.H."/>
            <person name="Banfield J.F."/>
        </authorList>
    </citation>
    <scope>NUCLEOTIDE SEQUENCE [LARGE SCALE GENOMIC DNA]</scope>
</reference>
<dbReference type="InterPro" id="IPR032689">
    <property type="entry name" value="TraG-D_C"/>
</dbReference>
<keyword evidence="1" id="KW-0812">Transmembrane</keyword>
<gene>
    <name evidence="5" type="ORF">US31_C0005G0037</name>
</gene>
<dbReference type="Proteomes" id="UP000034508">
    <property type="component" value="Unassembled WGS sequence"/>
</dbReference>
<sequence>MNFQQLRADYIIGRFVNFYFNLNFASGLHFISVFFLSSLIVLLIGIVFIVIRSFLLIKRSGHEKPVFLELTPPPKTEQESVTTEKLFSLVHALTNKRTFMDRVLGYKIRISLEIVSTQNQGIRYLLRTTQKQANILRKSLLSYLQQLSVKAVDDYLPENVEELKNSKFEVVEFKLSHHFAFPLNKQVDLAKHDPIAYITGMMTKLDPTELVSLQLLLAPAKPAETKKIANIIFYNGDVLDHLNSKSVPSYLKIPVLFLKLTMSALFSLIIFPFWVISTLATNESIPTPNLLGSKPNKDRIKTPFENELVESIHSKISQPLFEATIRLLVVVKNKRDISERVSGFASSFATFANKGQQSIVVRATPRFFKKLLFSSFKKRMFALSRKSHISVSEASDIYHFPFTKITKTEDIVKTHSRQLPAPISLKKAQDLDITFANNKYGESITKIGLNEEERRRHMYILGATGTGKSTLLLSMVSQDIENEKGLCVIDPHGDLIEKILPSIPEARMKDVIYFSPDDIGFPIGINLLELSENLSGEDSLREKEFITESIISLFHKLYSEKYSGPRMEYILRNTIHTAFTTENPTLFTVYKLLINSKYRSSVTDRLTDENLKDFWEYEFSKAGDYQKVKMISPITNKIGRFLFSVTAKRVLEQKKSSINFDDILDSGKILLCNLSRGKIGEDTSEVFGILVMTKIQLAALKRARVDITKRRDFYLYVDEFQNFATPSFAQILSEARKYRLGAILAHQTVSQIQDKDLVNITLANTGTIICFRTANPEDEKLILPQFTPYIQQGEIASLPSFHFYMKISSLNPEEPFSGETISVESTANNERVDEVIRMSRESYAIKYTQPKIPVSVPKKQVTQQALMVPQHSGPLP</sequence>
<evidence type="ECO:0000313" key="5">
    <source>
        <dbReference type="EMBL" id="KKQ18387.1"/>
    </source>
</evidence>
<feature type="transmembrane region" description="Helical" evidence="1">
    <location>
        <begin position="28"/>
        <end position="51"/>
    </location>
</feature>
<evidence type="ECO:0008006" key="7">
    <source>
        <dbReference type="Google" id="ProtNLM"/>
    </source>
</evidence>